<reference evidence="1" key="1">
    <citation type="submission" date="2018-05" db="EMBL/GenBank/DDBJ databases">
        <authorList>
            <person name="Lanie J.A."/>
            <person name="Ng W.-L."/>
            <person name="Kazmierczak K.M."/>
            <person name="Andrzejewski T.M."/>
            <person name="Davidsen T.M."/>
            <person name="Wayne K.J."/>
            <person name="Tettelin H."/>
            <person name="Glass J.I."/>
            <person name="Rusch D."/>
            <person name="Podicherti R."/>
            <person name="Tsui H.-C.T."/>
            <person name="Winkler M.E."/>
        </authorList>
    </citation>
    <scope>NUCLEOTIDE SEQUENCE</scope>
</reference>
<accession>A0A381ZZ09</accession>
<name>A0A381ZZ09_9ZZZZ</name>
<evidence type="ECO:0000313" key="1">
    <source>
        <dbReference type="EMBL" id="SVA94506.1"/>
    </source>
</evidence>
<gene>
    <name evidence="1" type="ORF">METZ01_LOCUS147360</name>
</gene>
<proteinExistence type="predicted"/>
<dbReference type="AlphaFoldDB" id="A0A381ZZ09"/>
<protein>
    <submittedName>
        <fullName evidence="1">Uncharacterized protein</fullName>
    </submittedName>
</protein>
<sequence length="80" mass="9237">MVSQIFLADKFWTSSFFEDLSYKDGRYVVSITPEGDRGIWQSVNDFRVQLGRKILEGFLDFVDAKTSNLAFINTTYLTRA</sequence>
<organism evidence="1">
    <name type="scientific">marine metagenome</name>
    <dbReference type="NCBI Taxonomy" id="408172"/>
    <lineage>
        <taxon>unclassified sequences</taxon>
        <taxon>metagenomes</taxon>
        <taxon>ecological metagenomes</taxon>
    </lineage>
</organism>
<dbReference type="EMBL" id="UINC01023239">
    <property type="protein sequence ID" value="SVA94506.1"/>
    <property type="molecule type" value="Genomic_DNA"/>
</dbReference>